<dbReference type="SUPFAM" id="SSF51556">
    <property type="entry name" value="Metallo-dependent hydrolases"/>
    <property type="match status" value="1"/>
</dbReference>
<dbReference type="PANTHER" id="PTHR43135:SF3">
    <property type="entry name" value="ALPHA-D-RIBOSE 1-METHYLPHOSPHONATE 5-TRIPHOSPHATE DIPHOSPHATASE"/>
    <property type="match status" value="1"/>
</dbReference>
<keyword evidence="2" id="KW-0378">Hydrolase</keyword>
<evidence type="ECO:0000313" key="4">
    <source>
        <dbReference type="Proteomes" id="UP000095765"/>
    </source>
</evidence>
<name>A0A174PT44_9FIRM</name>
<dbReference type="RefSeq" id="WP_006875320.1">
    <property type="nucleotide sequence ID" value="NZ_CABIWA010000011.1"/>
</dbReference>
<reference evidence="2 4" key="1">
    <citation type="submission" date="2015-09" db="EMBL/GenBank/DDBJ databases">
        <authorList>
            <consortium name="Pathogen Informatics"/>
        </authorList>
    </citation>
    <scope>NUCLEOTIDE SEQUENCE [LARGE SCALE GENOMIC DNA]</scope>
    <source>
        <strain evidence="2 4">2789STDY5834939</strain>
    </source>
</reference>
<dbReference type="AlphaFoldDB" id="A0A174PT44"/>
<dbReference type="InterPro" id="IPR051781">
    <property type="entry name" value="Metallo-dep_Hydrolase"/>
</dbReference>
<dbReference type="Gene3D" id="3.30.110.90">
    <property type="entry name" value="Amidohydrolase"/>
    <property type="match status" value="1"/>
</dbReference>
<sequence length="403" mass="45917">MTYILKNATVITMDDQRVFYNTDLFVANGRILKIAPHIEPLGVNTVDCTGKFLLPGLIDCHVHMDSNEITEMLLANGVTACRNMWGFPETQQWCREIEQGKRFGPKVYSTGPLTDGQTYWEHSLIVTTPEQAEQAVVDCLNGGYQYVKTYPSIPRDAFKRIMEAANNFGIKVMGHGNYNVSFRELRDWGYYSLEHTSCLPKTDDEVLMLAESDMWFCPTLTVGRTIYNYVHLDHNVRETKHYDSMCGYWHRDWDKITAWRKSLHRYDNMDFEGELERARLFVRHSDNILMGTDVPNPGVTGGFSAHEELADMARTFGMSPYQALRTATVNAARSLGISGSKGMLKPGMDADILILEKNPLEDIANTETFCAVIREGTYHDKAECEAVLARVRQYRDDEIEALM</sequence>
<dbReference type="GO" id="GO:0016810">
    <property type="term" value="F:hydrolase activity, acting on carbon-nitrogen (but not peptide) bonds"/>
    <property type="evidence" value="ECO:0007669"/>
    <property type="project" value="InterPro"/>
</dbReference>
<evidence type="ECO:0000313" key="5">
    <source>
        <dbReference type="Proteomes" id="UP000260828"/>
    </source>
</evidence>
<dbReference type="GeneID" id="72465429"/>
<reference evidence="3 5" key="2">
    <citation type="submission" date="2018-08" db="EMBL/GenBank/DDBJ databases">
        <title>A genome reference for cultivated species of the human gut microbiota.</title>
        <authorList>
            <person name="Zou Y."/>
            <person name="Xue W."/>
            <person name="Luo G."/>
        </authorList>
    </citation>
    <scope>NUCLEOTIDE SEQUENCE [LARGE SCALE GENOMIC DNA]</scope>
    <source>
        <strain evidence="3 5">TF05-12AC</strain>
    </source>
</reference>
<accession>A0A174PT44</accession>
<dbReference type="OrthoDB" id="9802793at2"/>
<evidence type="ECO:0000313" key="2">
    <source>
        <dbReference type="EMBL" id="CUP62806.1"/>
    </source>
</evidence>
<protein>
    <submittedName>
        <fullName evidence="2">D-hydantoinase</fullName>
        <ecNumber evidence="2">3.5.2.-</ecNumber>
    </submittedName>
</protein>
<evidence type="ECO:0000313" key="3">
    <source>
        <dbReference type="EMBL" id="RGE69811.1"/>
    </source>
</evidence>
<dbReference type="EC" id="3.5.2.-" evidence="2"/>
<dbReference type="Proteomes" id="UP000095765">
    <property type="component" value="Unassembled WGS sequence"/>
</dbReference>
<dbReference type="PANTHER" id="PTHR43135">
    <property type="entry name" value="ALPHA-D-RIBOSE 1-METHYLPHOSPHONATE 5-TRIPHOSPHATE DIPHOSPHATASE"/>
    <property type="match status" value="1"/>
</dbReference>
<dbReference type="Gene3D" id="2.30.40.10">
    <property type="entry name" value="Urease, subunit C, domain 1"/>
    <property type="match status" value="1"/>
</dbReference>
<gene>
    <name evidence="3" type="ORF">DXC40_01750</name>
    <name evidence="2" type="ORF">ERS852551_01399</name>
</gene>
<dbReference type="Gene3D" id="3.40.50.10910">
    <property type="entry name" value="Amidohydrolase"/>
    <property type="match status" value="1"/>
</dbReference>
<dbReference type="Pfam" id="PF01979">
    <property type="entry name" value="Amidohydro_1"/>
    <property type="match status" value="1"/>
</dbReference>
<proteinExistence type="predicted"/>
<dbReference type="InterPro" id="IPR006680">
    <property type="entry name" value="Amidohydro-rel"/>
</dbReference>
<dbReference type="EMBL" id="CZBE01000008">
    <property type="protein sequence ID" value="CUP62806.1"/>
    <property type="molecule type" value="Genomic_DNA"/>
</dbReference>
<dbReference type="EMBL" id="QVME01000001">
    <property type="protein sequence ID" value="RGE69811.1"/>
    <property type="molecule type" value="Genomic_DNA"/>
</dbReference>
<feature type="domain" description="Amidohydrolase-related" evidence="1">
    <location>
        <begin position="52"/>
        <end position="367"/>
    </location>
</feature>
<dbReference type="SUPFAM" id="SSF51338">
    <property type="entry name" value="Composite domain of metallo-dependent hydrolases"/>
    <property type="match status" value="1"/>
</dbReference>
<organism evidence="2 4">
    <name type="scientific">Anaerotruncus colihominis</name>
    <dbReference type="NCBI Taxonomy" id="169435"/>
    <lineage>
        <taxon>Bacteria</taxon>
        <taxon>Bacillati</taxon>
        <taxon>Bacillota</taxon>
        <taxon>Clostridia</taxon>
        <taxon>Eubacteriales</taxon>
        <taxon>Oscillospiraceae</taxon>
        <taxon>Anaerotruncus</taxon>
    </lineage>
</organism>
<dbReference type="Proteomes" id="UP000260828">
    <property type="component" value="Unassembled WGS sequence"/>
</dbReference>
<evidence type="ECO:0000259" key="1">
    <source>
        <dbReference type="Pfam" id="PF01979"/>
    </source>
</evidence>
<dbReference type="InterPro" id="IPR011059">
    <property type="entry name" value="Metal-dep_hydrolase_composite"/>
</dbReference>
<dbReference type="Gene3D" id="1.20.58.520">
    <property type="entry name" value="Amidohydrolase"/>
    <property type="match status" value="1"/>
</dbReference>
<dbReference type="InterPro" id="IPR032466">
    <property type="entry name" value="Metal_Hydrolase"/>
</dbReference>